<feature type="compositionally biased region" description="Basic and acidic residues" evidence="2">
    <location>
        <begin position="1"/>
        <end position="10"/>
    </location>
</feature>
<dbReference type="Pfam" id="PF07282">
    <property type="entry name" value="Cas12f1-like_TNB"/>
    <property type="match status" value="1"/>
</dbReference>
<dbReference type="AlphaFoldDB" id="A0AA37BBC8"/>
<feature type="region of interest" description="Disordered" evidence="2">
    <location>
        <begin position="71"/>
        <end position="105"/>
    </location>
</feature>
<feature type="region of interest" description="Disordered" evidence="2">
    <location>
        <begin position="1"/>
        <end position="30"/>
    </location>
</feature>
<evidence type="ECO:0000313" key="4">
    <source>
        <dbReference type="EMBL" id="GGK45357.1"/>
    </source>
</evidence>
<dbReference type="InterPro" id="IPR010095">
    <property type="entry name" value="Cas12f1-like_TNB"/>
</dbReference>
<dbReference type="EMBL" id="BMQD01000001">
    <property type="protein sequence ID" value="GGK45357.1"/>
    <property type="molecule type" value="Genomic_DNA"/>
</dbReference>
<reference evidence="4" key="2">
    <citation type="submission" date="2022-09" db="EMBL/GenBank/DDBJ databases">
        <authorList>
            <person name="Sun Q."/>
            <person name="Ohkuma M."/>
        </authorList>
    </citation>
    <scope>NUCLEOTIDE SEQUENCE</scope>
    <source>
        <strain evidence="4">JCM 3093</strain>
    </source>
</reference>
<protein>
    <recommendedName>
        <fullName evidence="3">Cas12f1-like TNB domain-containing protein</fullName>
    </recommendedName>
</protein>
<accession>A0AA37BBC8</accession>
<evidence type="ECO:0000313" key="5">
    <source>
        <dbReference type="Proteomes" id="UP000627984"/>
    </source>
</evidence>
<gene>
    <name evidence="4" type="ORF">GCM10010126_01140</name>
</gene>
<feature type="domain" description="Cas12f1-like TNB" evidence="3">
    <location>
        <begin position="30"/>
        <end position="63"/>
    </location>
</feature>
<comment type="caution">
    <text evidence="4">The sequence shown here is derived from an EMBL/GenBank/DDBJ whole genome shotgun (WGS) entry which is preliminary data.</text>
</comment>
<evidence type="ECO:0000256" key="1">
    <source>
        <dbReference type="ARBA" id="ARBA00023125"/>
    </source>
</evidence>
<sequence>MPRPSGRDENGTPAEQGRKSRSAARADRGACGTVRGKLPLNVREWTCDCGAVHDRDVNAARNILAAGLAASACGDGVRPQRESSRTGRPSVKQEPQRATAGTPRL</sequence>
<proteinExistence type="predicted"/>
<reference evidence="4" key="1">
    <citation type="journal article" date="2014" name="Int. J. Syst. Evol. Microbiol.">
        <title>Complete genome sequence of Corynebacterium casei LMG S-19264T (=DSM 44701T), isolated from a smear-ripened cheese.</title>
        <authorList>
            <consortium name="US DOE Joint Genome Institute (JGI-PGF)"/>
            <person name="Walter F."/>
            <person name="Albersmeier A."/>
            <person name="Kalinowski J."/>
            <person name="Ruckert C."/>
        </authorList>
    </citation>
    <scope>NUCLEOTIDE SEQUENCE</scope>
    <source>
        <strain evidence="4">JCM 3093</strain>
    </source>
</reference>
<dbReference type="Proteomes" id="UP000627984">
    <property type="component" value="Unassembled WGS sequence"/>
</dbReference>
<evidence type="ECO:0000256" key="2">
    <source>
        <dbReference type="SAM" id="MobiDB-lite"/>
    </source>
</evidence>
<evidence type="ECO:0000259" key="3">
    <source>
        <dbReference type="Pfam" id="PF07282"/>
    </source>
</evidence>
<keyword evidence="1" id="KW-0238">DNA-binding</keyword>
<organism evidence="4 5">
    <name type="scientific">Planomonospora parontospora</name>
    <dbReference type="NCBI Taxonomy" id="58119"/>
    <lineage>
        <taxon>Bacteria</taxon>
        <taxon>Bacillati</taxon>
        <taxon>Actinomycetota</taxon>
        <taxon>Actinomycetes</taxon>
        <taxon>Streptosporangiales</taxon>
        <taxon>Streptosporangiaceae</taxon>
        <taxon>Planomonospora</taxon>
    </lineage>
</organism>
<dbReference type="GO" id="GO:0003677">
    <property type="term" value="F:DNA binding"/>
    <property type="evidence" value="ECO:0007669"/>
    <property type="project" value="UniProtKB-KW"/>
</dbReference>
<name>A0AA37BBC8_9ACTN</name>